<feature type="compositionally biased region" description="Basic residues" evidence="1">
    <location>
        <begin position="37"/>
        <end position="57"/>
    </location>
</feature>
<accession>A0A9W4H0N8</accession>
<gene>
    <name evidence="2" type="ORF">SBRY_30248</name>
</gene>
<proteinExistence type="predicted"/>
<keyword evidence="3" id="KW-1185">Reference proteome</keyword>
<dbReference type="EMBL" id="CAJVAX010000017">
    <property type="protein sequence ID" value="CAG7638636.1"/>
    <property type="molecule type" value="Genomic_DNA"/>
</dbReference>
<dbReference type="AlphaFoldDB" id="A0A9W4H0N8"/>
<name>A0A9W4H0N8_9ACTN</name>
<feature type="region of interest" description="Disordered" evidence="1">
    <location>
        <begin position="1"/>
        <end position="78"/>
    </location>
</feature>
<evidence type="ECO:0000256" key="1">
    <source>
        <dbReference type="SAM" id="MobiDB-lite"/>
    </source>
</evidence>
<comment type="caution">
    <text evidence="2">The sequence shown here is derived from an EMBL/GenBank/DDBJ whole genome shotgun (WGS) entry which is preliminary data.</text>
</comment>
<dbReference type="Proteomes" id="UP001153328">
    <property type="component" value="Unassembled WGS sequence"/>
</dbReference>
<sequence length="78" mass="8725">MPVGRDGAPRTRVRPQRDPLREPLCRAGRRAPDGNVRTHRPARHVFPARHGARHGRPRAPACGPGKLVTTIRQRGDDR</sequence>
<evidence type="ECO:0000313" key="2">
    <source>
        <dbReference type="EMBL" id="CAG7638636.1"/>
    </source>
</evidence>
<reference evidence="2" key="1">
    <citation type="submission" date="2021-06" db="EMBL/GenBank/DDBJ databases">
        <authorList>
            <person name="Arsene-Ploetze F."/>
        </authorList>
    </citation>
    <scope>NUCLEOTIDE SEQUENCE</scope>
    <source>
        <strain evidence="2">SBRY1</strain>
    </source>
</reference>
<evidence type="ECO:0000313" key="3">
    <source>
        <dbReference type="Proteomes" id="UP001153328"/>
    </source>
</evidence>
<feature type="compositionally biased region" description="Basic and acidic residues" evidence="1">
    <location>
        <begin position="15"/>
        <end position="24"/>
    </location>
</feature>
<organism evidence="2 3">
    <name type="scientific">Actinacidiphila bryophytorum</name>
    <dbReference type="NCBI Taxonomy" id="1436133"/>
    <lineage>
        <taxon>Bacteria</taxon>
        <taxon>Bacillati</taxon>
        <taxon>Actinomycetota</taxon>
        <taxon>Actinomycetes</taxon>
        <taxon>Kitasatosporales</taxon>
        <taxon>Streptomycetaceae</taxon>
        <taxon>Actinacidiphila</taxon>
    </lineage>
</organism>
<protein>
    <submittedName>
        <fullName evidence="2">Uncharacterized protein</fullName>
    </submittedName>
</protein>